<evidence type="ECO:0000313" key="3">
    <source>
        <dbReference type="EMBL" id="REG08492.1"/>
    </source>
</evidence>
<keyword evidence="1" id="KW-1133">Transmembrane helix</keyword>
<sequence>MESKKKNTNKTLLLLLVDVVLLGGFWLVNQVRLTGIAFHEWFGIALGLILILHLVMHWRWVVNIVKEFFKRSSLVQHLKLVLDIVGFAAFFTIIISGILMSKVVLPTLGLTALHSHSLKMIHVIATNLTIYMIAGHLLLNVGTIFKMLKCILPKGRKSVAREALQAE</sequence>
<keyword evidence="1" id="KW-0812">Transmembrane</keyword>
<evidence type="ECO:0000313" key="4">
    <source>
        <dbReference type="Proteomes" id="UP000256388"/>
    </source>
</evidence>
<gene>
    <name evidence="3" type="ORF">DFR64_1859</name>
</gene>
<feature type="transmembrane region" description="Helical" evidence="1">
    <location>
        <begin position="41"/>
        <end position="60"/>
    </location>
</feature>
<proteinExistence type="predicted"/>
<feature type="transmembrane region" description="Helical" evidence="1">
    <location>
        <begin position="12"/>
        <end position="29"/>
    </location>
</feature>
<evidence type="ECO:0000256" key="1">
    <source>
        <dbReference type="SAM" id="Phobius"/>
    </source>
</evidence>
<name>A0A347ZNK8_9CHLR</name>
<accession>A0A347ZNK8</accession>
<feature type="transmembrane region" description="Helical" evidence="1">
    <location>
        <begin position="120"/>
        <end position="139"/>
    </location>
</feature>
<dbReference type="EMBL" id="QUMS01000002">
    <property type="protein sequence ID" value="REG08492.1"/>
    <property type="molecule type" value="Genomic_DNA"/>
</dbReference>
<keyword evidence="1" id="KW-0472">Membrane</keyword>
<feature type="transmembrane region" description="Helical" evidence="1">
    <location>
        <begin position="80"/>
        <end position="100"/>
    </location>
</feature>
<dbReference type="InterPro" id="IPR025517">
    <property type="entry name" value="DUF4405"/>
</dbReference>
<keyword evidence="4" id="KW-1185">Reference proteome</keyword>
<feature type="domain" description="Flavinylation-associated cytochrome" evidence="2">
    <location>
        <begin position="81"/>
        <end position="140"/>
    </location>
</feature>
<protein>
    <submittedName>
        <fullName evidence="3">Uncharacterized protein DUF4405</fullName>
    </submittedName>
</protein>
<dbReference type="Pfam" id="PF14358">
    <property type="entry name" value="DUF4405"/>
    <property type="match status" value="1"/>
</dbReference>
<dbReference type="RefSeq" id="WP_158674913.1">
    <property type="nucleotide sequence ID" value="NZ_AP018437.1"/>
</dbReference>
<dbReference type="Proteomes" id="UP000256388">
    <property type="component" value="Unassembled WGS sequence"/>
</dbReference>
<comment type="caution">
    <text evidence="3">The sequence shown here is derived from an EMBL/GenBank/DDBJ whole genome shotgun (WGS) entry which is preliminary data.</text>
</comment>
<evidence type="ECO:0000259" key="2">
    <source>
        <dbReference type="Pfam" id="PF14358"/>
    </source>
</evidence>
<reference evidence="3 4" key="1">
    <citation type="submission" date="2018-08" db="EMBL/GenBank/DDBJ databases">
        <title>Genomic Encyclopedia of Type Strains, Phase IV (KMG-IV): sequencing the most valuable type-strain genomes for metagenomic binning, comparative biology and taxonomic classification.</title>
        <authorList>
            <person name="Goeker M."/>
        </authorList>
    </citation>
    <scope>NUCLEOTIDE SEQUENCE [LARGE SCALE GENOMIC DNA]</scope>
    <source>
        <strain evidence="3 4">DSM 23923</strain>
    </source>
</reference>
<dbReference type="OrthoDB" id="9779183at2"/>
<organism evidence="3 4">
    <name type="scientific">Pelolinea submarina</name>
    <dbReference type="NCBI Taxonomy" id="913107"/>
    <lineage>
        <taxon>Bacteria</taxon>
        <taxon>Bacillati</taxon>
        <taxon>Chloroflexota</taxon>
        <taxon>Anaerolineae</taxon>
        <taxon>Anaerolineales</taxon>
        <taxon>Anaerolineaceae</taxon>
        <taxon>Pelolinea</taxon>
    </lineage>
</organism>
<dbReference type="AlphaFoldDB" id="A0A347ZNK8"/>